<keyword evidence="3" id="KW-0479">Metal-binding</keyword>
<accession>A0ABS4S7S4</accession>
<evidence type="ECO:0000313" key="8">
    <source>
        <dbReference type="EMBL" id="MBP2257541.1"/>
    </source>
</evidence>
<evidence type="ECO:0000313" key="9">
    <source>
        <dbReference type="Proteomes" id="UP001519294"/>
    </source>
</evidence>
<evidence type="ECO:0000256" key="6">
    <source>
        <dbReference type="ARBA" id="ARBA00023211"/>
    </source>
</evidence>
<dbReference type="InterPro" id="IPR015797">
    <property type="entry name" value="NUDIX_hydrolase-like_dom_sf"/>
</dbReference>
<dbReference type="EMBL" id="JAGIKX010000010">
    <property type="protein sequence ID" value="MBP2257541.1"/>
    <property type="molecule type" value="Genomic_DNA"/>
</dbReference>
<dbReference type="Pfam" id="PF00293">
    <property type="entry name" value="NUDIX"/>
    <property type="match status" value="1"/>
</dbReference>
<organism evidence="8 9">
    <name type="scientific">Virgibacillus alimentarius</name>
    <dbReference type="NCBI Taxonomy" id="698769"/>
    <lineage>
        <taxon>Bacteria</taxon>
        <taxon>Bacillati</taxon>
        <taxon>Bacillota</taxon>
        <taxon>Bacilli</taxon>
        <taxon>Bacillales</taxon>
        <taxon>Bacillaceae</taxon>
        <taxon>Virgibacillus</taxon>
    </lineage>
</organism>
<comment type="cofactor">
    <cofactor evidence="1">
        <name>Mn(2+)</name>
        <dbReference type="ChEBI" id="CHEBI:29035"/>
    </cofactor>
</comment>
<keyword evidence="5" id="KW-0460">Magnesium</keyword>
<dbReference type="PROSITE" id="PS51462">
    <property type="entry name" value="NUDIX"/>
    <property type="match status" value="1"/>
</dbReference>
<comment type="cofactor">
    <cofactor evidence="2">
        <name>Mg(2+)</name>
        <dbReference type="ChEBI" id="CHEBI:18420"/>
    </cofactor>
</comment>
<sequence length="206" mass="24211">MNASNIITKLKNRNPSILGQEKFRKYAILLPLIEIGEETYILFEVRSMNLRSQPGDICFPGGKVDKDDKNQRQTAIRETSEELRISEADIYDVIPLDYMVSDFGRIIYPFIGRIKNIKQITPNKDEVEEVFTVPLSYFLKTNPKKYKVNFEVIPEESFPYDLIIGGENYNWRTRQIDEIFYKYNERVIWGLTAKILTHFISLLQKE</sequence>
<gene>
    <name evidence="8" type="ORF">J2Z81_001489</name>
</gene>
<keyword evidence="4" id="KW-0378">Hydrolase</keyword>
<keyword evidence="6" id="KW-0464">Manganese</keyword>
<dbReference type="PANTHER" id="PTHR12992:SF11">
    <property type="entry name" value="MITOCHONDRIAL COENZYME A DIPHOSPHATASE NUDT8"/>
    <property type="match status" value="1"/>
</dbReference>
<proteinExistence type="predicted"/>
<evidence type="ECO:0000256" key="1">
    <source>
        <dbReference type="ARBA" id="ARBA00001936"/>
    </source>
</evidence>
<protein>
    <submittedName>
        <fullName evidence="8">8-oxo-dGTP pyrophosphatase MutT (NUDIX family)</fullName>
    </submittedName>
</protein>
<keyword evidence="9" id="KW-1185">Reference proteome</keyword>
<dbReference type="Gene3D" id="3.90.79.10">
    <property type="entry name" value="Nucleoside Triphosphate Pyrophosphohydrolase"/>
    <property type="match status" value="1"/>
</dbReference>
<reference evidence="8 9" key="1">
    <citation type="submission" date="2021-03" db="EMBL/GenBank/DDBJ databases">
        <title>Genomic Encyclopedia of Type Strains, Phase IV (KMG-IV): sequencing the most valuable type-strain genomes for metagenomic binning, comparative biology and taxonomic classification.</title>
        <authorList>
            <person name="Goeker M."/>
        </authorList>
    </citation>
    <scope>NUCLEOTIDE SEQUENCE [LARGE SCALE GENOMIC DNA]</scope>
    <source>
        <strain evidence="8 9">DSM 25790</strain>
    </source>
</reference>
<evidence type="ECO:0000256" key="5">
    <source>
        <dbReference type="ARBA" id="ARBA00022842"/>
    </source>
</evidence>
<dbReference type="PANTHER" id="PTHR12992">
    <property type="entry name" value="NUDIX HYDROLASE"/>
    <property type="match status" value="1"/>
</dbReference>
<feature type="domain" description="Nudix hydrolase" evidence="7">
    <location>
        <begin position="22"/>
        <end position="156"/>
    </location>
</feature>
<dbReference type="RefSeq" id="WP_226371035.1">
    <property type="nucleotide sequence ID" value="NZ_JAGIKX010000010.1"/>
</dbReference>
<dbReference type="SUPFAM" id="SSF55811">
    <property type="entry name" value="Nudix"/>
    <property type="match status" value="1"/>
</dbReference>
<evidence type="ECO:0000256" key="4">
    <source>
        <dbReference type="ARBA" id="ARBA00022801"/>
    </source>
</evidence>
<dbReference type="InterPro" id="IPR045121">
    <property type="entry name" value="CoAse"/>
</dbReference>
<comment type="caution">
    <text evidence="8">The sequence shown here is derived from an EMBL/GenBank/DDBJ whole genome shotgun (WGS) entry which is preliminary data.</text>
</comment>
<evidence type="ECO:0000259" key="7">
    <source>
        <dbReference type="PROSITE" id="PS51462"/>
    </source>
</evidence>
<name>A0ABS4S7S4_9BACI</name>
<dbReference type="Proteomes" id="UP001519294">
    <property type="component" value="Unassembled WGS sequence"/>
</dbReference>
<dbReference type="CDD" id="cd03426">
    <property type="entry name" value="NUDIX_CoAse_Nudt7"/>
    <property type="match status" value="1"/>
</dbReference>
<evidence type="ECO:0000256" key="2">
    <source>
        <dbReference type="ARBA" id="ARBA00001946"/>
    </source>
</evidence>
<evidence type="ECO:0000256" key="3">
    <source>
        <dbReference type="ARBA" id="ARBA00022723"/>
    </source>
</evidence>
<dbReference type="InterPro" id="IPR000086">
    <property type="entry name" value="NUDIX_hydrolase_dom"/>
</dbReference>